<dbReference type="RefSeq" id="WP_092330457.1">
    <property type="nucleotide sequence ID" value="NZ_FNCP01000003.1"/>
</dbReference>
<proteinExistence type="predicted"/>
<dbReference type="STRING" id="1121419.SAMN05443529_103227"/>
<feature type="domain" description="Peptidoglycan hydrolase PcsB coiled-coil" evidence="5">
    <location>
        <begin position="101"/>
        <end position="172"/>
    </location>
</feature>
<evidence type="ECO:0000256" key="2">
    <source>
        <dbReference type="SAM" id="Coils"/>
    </source>
</evidence>
<dbReference type="EMBL" id="FNCP01000003">
    <property type="protein sequence ID" value="SDG50158.1"/>
    <property type="molecule type" value="Genomic_DNA"/>
</dbReference>
<dbReference type="OrthoDB" id="9814460at2"/>
<evidence type="ECO:0000313" key="7">
    <source>
        <dbReference type="Proteomes" id="UP000198656"/>
    </source>
</evidence>
<feature type="coiled-coil region" evidence="2">
    <location>
        <begin position="57"/>
        <end position="112"/>
    </location>
</feature>
<feature type="chain" id="PRO_5011666731" evidence="3">
    <location>
        <begin position="27"/>
        <end position="383"/>
    </location>
</feature>
<evidence type="ECO:0000256" key="3">
    <source>
        <dbReference type="SAM" id="SignalP"/>
    </source>
</evidence>
<dbReference type="InterPro" id="IPR050570">
    <property type="entry name" value="Cell_wall_metabolism_enzyme"/>
</dbReference>
<dbReference type="GO" id="GO:0004222">
    <property type="term" value="F:metalloendopeptidase activity"/>
    <property type="evidence" value="ECO:0007669"/>
    <property type="project" value="TreeGrafter"/>
</dbReference>
<feature type="coiled-coil region" evidence="2">
    <location>
        <begin position="155"/>
        <end position="242"/>
    </location>
</feature>
<protein>
    <submittedName>
        <fullName evidence="6">Murein DD-endopeptidase MepM and murein hydrolase activator NlpD, contain LysM domain</fullName>
    </submittedName>
</protein>
<keyword evidence="6" id="KW-0378">Hydrolase</keyword>
<dbReference type="AlphaFoldDB" id="A0A1G7US41"/>
<evidence type="ECO:0000259" key="5">
    <source>
        <dbReference type="Pfam" id="PF24568"/>
    </source>
</evidence>
<dbReference type="Pfam" id="PF01551">
    <property type="entry name" value="Peptidase_M23"/>
    <property type="match status" value="1"/>
</dbReference>
<dbReference type="Proteomes" id="UP000198656">
    <property type="component" value="Unassembled WGS sequence"/>
</dbReference>
<keyword evidence="1 3" id="KW-0732">Signal</keyword>
<dbReference type="SUPFAM" id="SSF51261">
    <property type="entry name" value="Duplicated hybrid motif"/>
    <property type="match status" value="1"/>
</dbReference>
<sequence length="383" mass="42010">MFRKKVIPVLIVSLLLLGTAALPSRADQLGESIQQQNDIEKQKDQAQGQLNKITYTTDNIKAQLNQLQAEIDTAQQALNQKKIAFVQAQNQVSLAQEQLDQKQKELDERRVALGKRARGIYESGQISHLELLFQSSNLSDFITRMEYFSKLVDNDRQLLADIESQKAQIAQKKNELQAKRDQAADLEAQAASVSADLEGKKSKQRNALDDSLKAQQAAFDELERLESESKSLSEKIRKLQAAQSGKGTGNLNGTISIWPVPGYYEISSPYGWRIHPITKKRSLHTGTDIVAPTGAKINAAGAGVVIMAGWNTAYGNMTIIDHGSGISTLYGHQSRIDVKEGQSVEANEAIGAVGSTGWSTGAHLHFEVRVGGNTTDPLQYFPN</sequence>
<evidence type="ECO:0000256" key="1">
    <source>
        <dbReference type="ARBA" id="ARBA00022729"/>
    </source>
</evidence>
<name>A0A1G7US41_9FIRM</name>
<dbReference type="Pfam" id="PF24568">
    <property type="entry name" value="CC_PcsB"/>
    <property type="match status" value="1"/>
</dbReference>
<accession>A0A1G7US41</accession>
<dbReference type="Gene3D" id="2.70.70.10">
    <property type="entry name" value="Glucose Permease (Domain IIA)"/>
    <property type="match status" value="1"/>
</dbReference>
<organism evidence="6 7">
    <name type="scientific">Desulfosporosinus hippei DSM 8344</name>
    <dbReference type="NCBI Taxonomy" id="1121419"/>
    <lineage>
        <taxon>Bacteria</taxon>
        <taxon>Bacillati</taxon>
        <taxon>Bacillota</taxon>
        <taxon>Clostridia</taxon>
        <taxon>Eubacteriales</taxon>
        <taxon>Desulfitobacteriaceae</taxon>
        <taxon>Desulfosporosinus</taxon>
    </lineage>
</organism>
<dbReference type="InterPro" id="IPR011055">
    <property type="entry name" value="Dup_hybrid_motif"/>
</dbReference>
<evidence type="ECO:0000313" key="6">
    <source>
        <dbReference type="EMBL" id="SDG50158.1"/>
    </source>
</evidence>
<dbReference type="InterPro" id="IPR016047">
    <property type="entry name" value="M23ase_b-sheet_dom"/>
</dbReference>
<dbReference type="PANTHER" id="PTHR21666:SF289">
    <property type="entry name" value="L-ALA--D-GLU ENDOPEPTIDASE"/>
    <property type="match status" value="1"/>
</dbReference>
<gene>
    <name evidence="6" type="ORF">SAMN05443529_103227</name>
</gene>
<reference evidence="7" key="1">
    <citation type="submission" date="2016-10" db="EMBL/GenBank/DDBJ databases">
        <authorList>
            <person name="Varghese N."/>
            <person name="Submissions S."/>
        </authorList>
    </citation>
    <scope>NUCLEOTIDE SEQUENCE [LARGE SCALE GENOMIC DNA]</scope>
    <source>
        <strain evidence="7">DSM 8344</strain>
    </source>
</reference>
<dbReference type="Gene3D" id="6.10.250.3150">
    <property type="match status" value="1"/>
</dbReference>
<feature type="signal peptide" evidence="3">
    <location>
        <begin position="1"/>
        <end position="26"/>
    </location>
</feature>
<dbReference type="PANTHER" id="PTHR21666">
    <property type="entry name" value="PEPTIDASE-RELATED"/>
    <property type="match status" value="1"/>
</dbReference>
<dbReference type="CDD" id="cd12797">
    <property type="entry name" value="M23_peptidase"/>
    <property type="match status" value="1"/>
</dbReference>
<keyword evidence="2" id="KW-0175">Coiled coil</keyword>
<dbReference type="InterPro" id="IPR057309">
    <property type="entry name" value="PcsB_CC"/>
</dbReference>
<feature type="domain" description="M23ase beta-sheet core" evidence="4">
    <location>
        <begin position="283"/>
        <end position="377"/>
    </location>
</feature>
<keyword evidence="7" id="KW-1185">Reference proteome</keyword>
<evidence type="ECO:0000259" key="4">
    <source>
        <dbReference type="Pfam" id="PF01551"/>
    </source>
</evidence>